<dbReference type="KEGG" id="mpaf:R5R33_00985"/>
<protein>
    <submittedName>
        <fullName evidence="2">Uncharacterized protein</fullName>
    </submittedName>
</protein>
<sequence length="79" mass="8698">MRLISILIGLAIIAFMVNKQLNTTSVPTDTEVDVGGGNNDTPKVPTSPEGVKQFEADMDKFMQDTEAQRNKKLEETLSE</sequence>
<organism evidence="2 3">
    <name type="scientific">Microbulbifer pacificus</name>
    <dbReference type="NCBI Taxonomy" id="407164"/>
    <lineage>
        <taxon>Bacteria</taxon>
        <taxon>Pseudomonadati</taxon>
        <taxon>Pseudomonadota</taxon>
        <taxon>Gammaproteobacteria</taxon>
        <taxon>Cellvibrionales</taxon>
        <taxon>Microbulbiferaceae</taxon>
        <taxon>Microbulbifer</taxon>
    </lineage>
</organism>
<feature type="region of interest" description="Disordered" evidence="1">
    <location>
        <begin position="28"/>
        <end position="50"/>
    </location>
</feature>
<dbReference type="EMBL" id="CP137555">
    <property type="protein sequence ID" value="WOX05752.1"/>
    <property type="molecule type" value="Genomic_DNA"/>
</dbReference>
<evidence type="ECO:0000313" key="3">
    <source>
        <dbReference type="Proteomes" id="UP001302477"/>
    </source>
</evidence>
<reference evidence="2 3" key="1">
    <citation type="submission" date="2023-10" db="EMBL/GenBank/DDBJ databases">
        <title>Description of Microbulbifer bruguierae sp. nov., isolated from the sediments of mangrove plant Bruguiera sexangula and comparative genomic analyses of the genus Microbulbifer.</title>
        <authorList>
            <person name="Long M."/>
        </authorList>
    </citation>
    <scope>NUCLEOTIDE SEQUENCE [LARGE SCALE GENOMIC DNA]</scope>
    <source>
        <strain evidence="2 3">SPO729</strain>
    </source>
</reference>
<gene>
    <name evidence="2" type="ORF">R5R33_00985</name>
</gene>
<name>A0AAU0MYG2_9GAMM</name>
<evidence type="ECO:0000256" key="1">
    <source>
        <dbReference type="SAM" id="MobiDB-lite"/>
    </source>
</evidence>
<accession>A0AAU0MYG2</accession>
<keyword evidence="3" id="KW-1185">Reference proteome</keyword>
<proteinExistence type="predicted"/>
<dbReference type="RefSeq" id="WP_318954217.1">
    <property type="nucleotide sequence ID" value="NZ_CP137555.1"/>
</dbReference>
<evidence type="ECO:0000313" key="2">
    <source>
        <dbReference type="EMBL" id="WOX05752.1"/>
    </source>
</evidence>
<dbReference type="AlphaFoldDB" id="A0AAU0MYG2"/>
<dbReference type="Proteomes" id="UP001302477">
    <property type="component" value="Chromosome"/>
</dbReference>